<evidence type="ECO:0000313" key="2">
    <source>
        <dbReference type="EMBL" id="TMJ13084.1"/>
    </source>
</evidence>
<dbReference type="SUPFAM" id="SSF102705">
    <property type="entry name" value="NIF3 (NGG1p interacting factor 3)-like"/>
    <property type="match status" value="1"/>
</dbReference>
<dbReference type="InterPro" id="IPR036069">
    <property type="entry name" value="DUF34/NIF3_sf"/>
</dbReference>
<proteinExistence type="predicted"/>
<comment type="caution">
    <text evidence="2">The sequence shown here is derived from an EMBL/GenBank/DDBJ whole genome shotgun (WGS) entry which is preliminary data.</text>
</comment>
<organism evidence="2 3">
    <name type="scientific">Candidatus Segetimicrobium genomatis</name>
    <dbReference type="NCBI Taxonomy" id="2569760"/>
    <lineage>
        <taxon>Bacteria</taxon>
        <taxon>Bacillati</taxon>
        <taxon>Candidatus Sysuimicrobiota</taxon>
        <taxon>Candidatus Sysuimicrobiia</taxon>
        <taxon>Candidatus Sysuimicrobiales</taxon>
        <taxon>Candidatus Segetimicrobiaceae</taxon>
        <taxon>Candidatus Segetimicrobium</taxon>
    </lineage>
</organism>
<dbReference type="Proteomes" id="UP000318661">
    <property type="component" value="Unassembled WGS sequence"/>
</dbReference>
<reference evidence="3 4" key="1">
    <citation type="journal article" date="2019" name="Nat. Microbiol.">
        <title>Mediterranean grassland soil C-N compound turnover is dependent on rainfall and depth, and is mediated by genomically divergent microorganisms.</title>
        <authorList>
            <person name="Diamond S."/>
            <person name="Andeer P.F."/>
            <person name="Li Z."/>
            <person name="Crits-Christoph A."/>
            <person name="Burstein D."/>
            <person name="Anantharaman K."/>
            <person name="Lane K.R."/>
            <person name="Thomas B.C."/>
            <person name="Pan C."/>
            <person name="Northen T.R."/>
            <person name="Banfield J.F."/>
        </authorList>
    </citation>
    <scope>NUCLEOTIDE SEQUENCE [LARGE SCALE GENOMIC DNA]</scope>
    <source>
        <strain evidence="2">NP_1</strain>
        <strain evidence="1">NP_2</strain>
    </source>
</reference>
<gene>
    <name evidence="2" type="ORF">E6G98_01115</name>
    <name evidence="1" type="ORF">E6G99_10825</name>
</gene>
<evidence type="ECO:0008006" key="5">
    <source>
        <dbReference type="Google" id="ProtNLM"/>
    </source>
</evidence>
<evidence type="ECO:0000313" key="4">
    <source>
        <dbReference type="Proteomes" id="UP000318661"/>
    </source>
</evidence>
<dbReference type="Proteomes" id="UP000315217">
    <property type="component" value="Unassembled WGS sequence"/>
</dbReference>
<dbReference type="EMBL" id="VBAJ01000272">
    <property type="protein sequence ID" value="TMJ04102.1"/>
    <property type="molecule type" value="Genomic_DNA"/>
</dbReference>
<evidence type="ECO:0000313" key="3">
    <source>
        <dbReference type="Proteomes" id="UP000315217"/>
    </source>
</evidence>
<sequence>MTTEEIMSLALGMSGYLRIPEDSSIFVPGKGIRKVLFGLDVGTAELQLAKTMGADLVIAHHPPATAVEVWKIFLRHVEFMTAAGVPEDAALAAVAEKVEGLKLRGQAANYDHVPSAARLLGMPFMNIHAPLDELGRRRMREQVDTALAPYQPARSTGATQKGSAPVGTGLAAGHATAGDVVEALLALPEMRAAPTTVQLAMGNARDPVRKVVVAHGAYTNGGYPVAHTCFTHGVDLVVYIHIDFGELQRLRAEGRGNLIVTGHLAGDSLGFTPFLRELRGRGLEVTTFSGVIEPTA</sequence>
<dbReference type="AlphaFoldDB" id="A0A537LYK9"/>
<accession>A0A537LYK9</accession>
<dbReference type="EMBL" id="VBAI01000011">
    <property type="protein sequence ID" value="TMJ13084.1"/>
    <property type="molecule type" value="Genomic_DNA"/>
</dbReference>
<evidence type="ECO:0000313" key="1">
    <source>
        <dbReference type="EMBL" id="TMJ04102.1"/>
    </source>
</evidence>
<name>A0A537LYK9_9BACT</name>
<protein>
    <recommendedName>
        <fullName evidence="5">Nif3-like dinuclear metal center hexameric protein</fullName>
    </recommendedName>
</protein>